<feature type="region of interest" description="Disordered" evidence="1">
    <location>
        <begin position="304"/>
        <end position="328"/>
    </location>
</feature>
<feature type="compositionally biased region" description="Basic residues" evidence="1">
    <location>
        <begin position="845"/>
        <end position="854"/>
    </location>
</feature>
<organism evidence="3 4">
    <name type="scientific">Mycena albidolilacea</name>
    <dbReference type="NCBI Taxonomy" id="1033008"/>
    <lineage>
        <taxon>Eukaryota</taxon>
        <taxon>Fungi</taxon>
        <taxon>Dikarya</taxon>
        <taxon>Basidiomycota</taxon>
        <taxon>Agaricomycotina</taxon>
        <taxon>Agaricomycetes</taxon>
        <taxon>Agaricomycetidae</taxon>
        <taxon>Agaricales</taxon>
        <taxon>Marasmiineae</taxon>
        <taxon>Mycenaceae</taxon>
        <taxon>Mycena</taxon>
    </lineage>
</organism>
<dbReference type="PANTHER" id="PTHR13992:SF39">
    <property type="entry name" value="SMRTER, ISOFORM G"/>
    <property type="match status" value="1"/>
</dbReference>
<dbReference type="CDD" id="cd00167">
    <property type="entry name" value="SANT"/>
    <property type="match status" value="2"/>
</dbReference>
<dbReference type="InterPro" id="IPR051571">
    <property type="entry name" value="N-CoR_corepressor"/>
</dbReference>
<dbReference type="Pfam" id="PF00249">
    <property type="entry name" value="Myb_DNA-binding"/>
    <property type="match status" value="2"/>
</dbReference>
<dbReference type="GO" id="GO:0034967">
    <property type="term" value="C:Set3 complex"/>
    <property type="evidence" value="ECO:0007669"/>
    <property type="project" value="TreeGrafter"/>
</dbReference>
<dbReference type="InterPro" id="IPR009057">
    <property type="entry name" value="Homeodomain-like_sf"/>
</dbReference>
<dbReference type="PROSITE" id="PS51293">
    <property type="entry name" value="SANT"/>
    <property type="match status" value="1"/>
</dbReference>
<feature type="compositionally biased region" description="Low complexity" evidence="1">
    <location>
        <begin position="213"/>
        <end position="255"/>
    </location>
</feature>
<sequence length="1171" mass="126350">MFEPSDAWKQTQTSDRPIISIQSPKSVGYGDRVRSNSFRSNSPERARGHSPPFMPRGDRYRPDQRGTGSGRTISLSDSYRPSYNNSSPRQPYRANHTGDHYNGGRRTSSPNGSIASSRSRSPSSRSSRSASASRSRRSFSGAIIPNPNSLLSRLQDRSPTWGSPDRSPSWGSRDSHSRFDDKLGPGPGLERVRGRTRTKSRSRTQSRSRSRSRSSIASSIASTHVSNRSVSPAPAPVATTTTTTTATTTTAVPVPASSPPPVNGNTNSVQQQKTTLVLSPSPTRAKAAPVVMPQAPVLPASLLGSGHRPSPTPSPIPGIHSARTQTQSQAEAVTVAAAKEKNDIAVAPLESPVPGLGNVNGNAVQDVDESARQDGDEDEDEDDAQGELESDGEPDAVPGAENQTRKSRSASAASTLGEEDADVEAGAVVKPKPKTITTTTTTTQMPTWDVLPTVPESSVKFVPASAPTSPMTIVIPAHTQTQERAQAENEPELLELSPVPPSPVTAAPAPAPPVIAPDVMYATPEPVSAPEPPAARAPVPAAAAVLTADEIPRFGNAKSIADALRTVIMTRLLHDEQTRDERIAPILMENLSLAGPAGADPYAYASPAKTQDQLIDEVSARRFGLGLGLTDKDRDRDESPFLAARSWLAARFERRRGALSEKTEYLQAEYKALHARWRRHCDILNQQARPVEPVETALPVSGRTTRRTAATLGDTFVRSDLEMEQIIASLGYDEATDPNQLSTRNLAVIPDMISVTGETAYAFDDTNHLVENPSEYYAPCTGIHDWTDKEKELFLDKYAAYPKQFGLIAEFLPNKTAAQCVDYYYLHKKKLIDFRRVVYQFAPNKRKGRRRTGRQKGNGLLSDIRQHDAEVHGDFDDSASYTGRPTRGRRTVAPEPRKPSSRRNALQVEDATTATPTPEPEARPKRRRAAVSSLSVLFQDDMDEDTEEEPKKKKRGRKPKSAAAVLDDFATPIPTPPITEMEDQLPIPDPVPDPIQMWSSDEKALFLELLAQHGENFKRIAVAMPNKTSFQVADYFKANLVALDLASVLPKAKLATAGDVPIPPADIALSSAPSPSTSSGPADESAESSLNQPPQNDDIDASSVLDPNAMWDSMDPGSGARSPREPSSPRPRTGSPDPSVASGSRPASVLPPAPHMAFLTREPSVVEVGPL</sequence>
<keyword evidence="4" id="KW-1185">Reference proteome</keyword>
<reference evidence="3" key="1">
    <citation type="submission" date="2023-03" db="EMBL/GenBank/DDBJ databases">
        <title>Massive genome expansion in bonnet fungi (Mycena s.s.) driven by repeated elements and novel gene families across ecological guilds.</title>
        <authorList>
            <consortium name="Lawrence Berkeley National Laboratory"/>
            <person name="Harder C.B."/>
            <person name="Miyauchi S."/>
            <person name="Viragh M."/>
            <person name="Kuo A."/>
            <person name="Thoen E."/>
            <person name="Andreopoulos B."/>
            <person name="Lu D."/>
            <person name="Skrede I."/>
            <person name="Drula E."/>
            <person name="Henrissat B."/>
            <person name="Morin E."/>
            <person name="Kohler A."/>
            <person name="Barry K."/>
            <person name="LaButti K."/>
            <person name="Morin E."/>
            <person name="Salamov A."/>
            <person name="Lipzen A."/>
            <person name="Mereny Z."/>
            <person name="Hegedus B."/>
            <person name="Baldrian P."/>
            <person name="Stursova M."/>
            <person name="Weitz H."/>
            <person name="Taylor A."/>
            <person name="Grigoriev I.V."/>
            <person name="Nagy L.G."/>
            <person name="Martin F."/>
            <person name="Kauserud H."/>
        </authorList>
    </citation>
    <scope>NUCLEOTIDE SEQUENCE</scope>
    <source>
        <strain evidence="3">CBHHK002</strain>
    </source>
</reference>
<dbReference type="InterPro" id="IPR001005">
    <property type="entry name" value="SANT/Myb"/>
</dbReference>
<feature type="compositionally biased region" description="Basic and acidic residues" evidence="1">
    <location>
        <begin position="864"/>
        <end position="875"/>
    </location>
</feature>
<feature type="compositionally biased region" description="Basic residues" evidence="1">
    <location>
        <begin position="194"/>
        <end position="212"/>
    </location>
</feature>
<dbReference type="Proteomes" id="UP001218218">
    <property type="component" value="Unassembled WGS sequence"/>
</dbReference>
<feature type="region of interest" description="Disordered" evidence="1">
    <location>
        <begin position="1"/>
        <end position="268"/>
    </location>
</feature>
<dbReference type="SMART" id="SM00717">
    <property type="entry name" value="SANT"/>
    <property type="match status" value="2"/>
</dbReference>
<dbReference type="PANTHER" id="PTHR13992">
    <property type="entry name" value="NUCLEAR RECEPTOR CO-REPRESSOR RELATED NCOR"/>
    <property type="match status" value="1"/>
</dbReference>
<gene>
    <name evidence="3" type="ORF">DFH08DRAFT_404995</name>
</gene>
<feature type="compositionally biased region" description="Low complexity" evidence="1">
    <location>
        <begin position="1130"/>
        <end position="1139"/>
    </location>
</feature>
<evidence type="ECO:0000256" key="1">
    <source>
        <dbReference type="SAM" id="MobiDB-lite"/>
    </source>
</evidence>
<evidence type="ECO:0000259" key="2">
    <source>
        <dbReference type="PROSITE" id="PS51293"/>
    </source>
</evidence>
<feature type="region of interest" description="Disordered" evidence="1">
    <location>
        <begin position="1066"/>
        <end position="1156"/>
    </location>
</feature>
<evidence type="ECO:0000313" key="3">
    <source>
        <dbReference type="EMBL" id="KAJ7359166.1"/>
    </source>
</evidence>
<feature type="region of interest" description="Disordered" evidence="1">
    <location>
        <begin position="845"/>
        <end position="962"/>
    </location>
</feature>
<dbReference type="InterPro" id="IPR017884">
    <property type="entry name" value="SANT_dom"/>
</dbReference>
<feature type="compositionally biased region" description="Polar residues" evidence="1">
    <location>
        <begin position="8"/>
        <end position="25"/>
    </location>
</feature>
<comment type="caution">
    <text evidence="3">The sequence shown here is derived from an EMBL/GenBank/DDBJ whole genome shotgun (WGS) entry which is preliminary data.</text>
</comment>
<feature type="compositionally biased region" description="Low complexity" evidence="1">
    <location>
        <begin position="1068"/>
        <end position="1082"/>
    </location>
</feature>
<dbReference type="AlphaFoldDB" id="A0AAD7AHK0"/>
<feature type="compositionally biased region" description="Polar residues" evidence="1">
    <location>
        <begin position="70"/>
        <end position="89"/>
    </location>
</feature>
<protein>
    <recommendedName>
        <fullName evidence="2">SANT domain-containing protein</fullName>
    </recommendedName>
</protein>
<feature type="compositionally biased region" description="Polar residues" evidence="1">
    <location>
        <begin position="146"/>
        <end position="161"/>
    </location>
</feature>
<feature type="compositionally biased region" description="Basic and acidic residues" evidence="1">
    <location>
        <begin position="173"/>
        <end position="183"/>
    </location>
</feature>
<name>A0AAD7AHK0_9AGAR</name>
<evidence type="ECO:0000313" key="4">
    <source>
        <dbReference type="Proteomes" id="UP001218218"/>
    </source>
</evidence>
<dbReference type="SUPFAM" id="SSF46689">
    <property type="entry name" value="Homeodomain-like"/>
    <property type="match status" value="2"/>
</dbReference>
<feature type="compositionally biased region" description="Acidic residues" evidence="1">
    <location>
        <begin position="375"/>
        <end position="394"/>
    </location>
</feature>
<dbReference type="EMBL" id="JARIHO010000006">
    <property type="protein sequence ID" value="KAJ7359166.1"/>
    <property type="molecule type" value="Genomic_DNA"/>
</dbReference>
<accession>A0AAD7AHK0</accession>
<dbReference type="GO" id="GO:0006357">
    <property type="term" value="P:regulation of transcription by RNA polymerase II"/>
    <property type="evidence" value="ECO:0007669"/>
    <property type="project" value="TreeGrafter"/>
</dbReference>
<proteinExistence type="predicted"/>
<feature type="domain" description="SANT" evidence="2">
    <location>
        <begin position="781"/>
        <end position="832"/>
    </location>
</feature>
<feature type="compositionally biased region" description="Low complexity" evidence="1">
    <location>
        <begin position="108"/>
        <end position="143"/>
    </location>
</feature>
<dbReference type="Gene3D" id="1.10.10.60">
    <property type="entry name" value="Homeodomain-like"/>
    <property type="match status" value="2"/>
</dbReference>
<feature type="region of interest" description="Disordered" evidence="1">
    <location>
        <begin position="368"/>
        <end position="441"/>
    </location>
</feature>